<comment type="caution">
    <text evidence="2">The sequence shown here is derived from an EMBL/GenBank/DDBJ whole genome shotgun (WGS) entry which is preliminary data.</text>
</comment>
<dbReference type="AlphaFoldDB" id="A0AA39MEP2"/>
<reference evidence="2" key="1">
    <citation type="submission" date="2023-06" db="EMBL/GenBank/DDBJ databases">
        <authorList>
            <consortium name="Lawrence Berkeley National Laboratory"/>
            <person name="Ahrendt S."/>
            <person name="Sahu N."/>
            <person name="Indic B."/>
            <person name="Wong-Bajracharya J."/>
            <person name="Merenyi Z."/>
            <person name="Ke H.-M."/>
            <person name="Monk M."/>
            <person name="Kocsube S."/>
            <person name="Drula E."/>
            <person name="Lipzen A."/>
            <person name="Balint B."/>
            <person name="Henrissat B."/>
            <person name="Andreopoulos B."/>
            <person name="Martin F.M."/>
            <person name="Harder C.B."/>
            <person name="Rigling D."/>
            <person name="Ford K.L."/>
            <person name="Foster G.D."/>
            <person name="Pangilinan J."/>
            <person name="Papanicolaou A."/>
            <person name="Barry K."/>
            <person name="LaButti K."/>
            <person name="Viragh M."/>
            <person name="Koriabine M."/>
            <person name="Yan M."/>
            <person name="Riley R."/>
            <person name="Champramary S."/>
            <person name="Plett K.L."/>
            <person name="Tsai I.J."/>
            <person name="Slot J."/>
            <person name="Sipos G."/>
            <person name="Plett J."/>
            <person name="Nagy L.G."/>
            <person name="Grigoriev I.V."/>
        </authorList>
    </citation>
    <scope>NUCLEOTIDE SEQUENCE</scope>
    <source>
        <strain evidence="2">FPL87.14</strain>
    </source>
</reference>
<evidence type="ECO:0000256" key="1">
    <source>
        <dbReference type="SAM" id="MobiDB-lite"/>
    </source>
</evidence>
<sequence length="531" mass="59962">MLDRDEAERLPVVIPQEDIDNAPEAFAWYEGPQGGGFTVPYQFKKYRNRPVNETPMGYLHYIVENCSEYTKNIHSALFDAIRVYFEGLMEYARDHYAGFVIPFGTKHRGKRLQQCRDKPWIQWTTTKPSLTKKYTVYFKAVQYFLADTRHYNANRDIGQLLSATEYEDDLYLEEEEDDEYENDSFIDDGDIEEEREEEESSEAADESEASSSTEESTQASNTEGSQSNVSDSFDSEPYAQTPPHKIPLLNDTASLGTAYRLGKRRDSSSPSPVLPPPSTLRKRRRASPDFDASPLVSPISKANSASKASPRRFPSVDSLDHSEDSDDAEEDKPEARQQSRRRKRCPPKAAHRPRKGKQKALTSEMEIFISGSEESDGNEDYAGSATENVNLSDLADGAQSRQLRSGRKYGPNKSTLSKETASKESSPRDRESPGFIRAAISSAVDSGSDEPNRLSTRSTPRRKSSPDAQRISRLPESTSHVLISHQTASSSKRKRIAYRVESSSEDGSRSHSPERPAHRFRRLRRWSERTA</sequence>
<accession>A0AA39MEP2</accession>
<feature type="compositionally biased region" description="Acidic residues" evidence="1">
    <location>
        <begin position="323"/>
        <end position="332"/>
    </location>
</feature>
<feature type="region of interest" description="Disordered" evidence="1">
    <location>
        <begin position="173"/>
        <end position="531"/>
    </location>
</feature>
<organism evidence="2 3">
    <name type="scientific">Armillaria borealis</name>
    <dbReference type="NCBI Taxonomy" id="47425"/>
    <lineage>
        <taxon>Eukaryota</taxon>
        <taxon>Fungi</taxon>
        <taxon>Dikarya</taxon>
        <taxon>Basidiomycota</taxon>
        <taxon>Agaricomycotina</taxon>
        <taxon>Agaricomycetes</taxon>
        <taxon>Agaricomycetidae</taxon>
        <taxon>Agaricales</taxon>
        <taxon>Marasmiineae</taxon>
        <taxon>Physalacriaceae</taxon>
        <taxon>Armillaria</taxon>
    </lineage>
</organism>
<protein>
    <submittedName>
        <fullName evidence="2">Uncharacterized protein</fullName>
    </submittedName>
</protein>
<feature type="compositionally biased region" description="Basic and acidic residues" evidence="1">
    <location>
        <begin position="506"/>
        <end position="517"/>
    </location>
</feature>
<dbReference type="Proteomes" id="UP001175226">
    <property type="component" value="Unassembled WGS sequence"/>
</dbReference>
<proteinExistence type="predicted"/>
<dbReference type="EMBL" id="JAUEPT010000135">
    <property type="protein sequence ID" value="KAK0430745.1"/>
    <property type="molecule type" value="Genomic_DNA"/>
</dbReference>
<gene>
    <name evidence="2" type="ORF">EV421DRAFT_2041651</name>
</gene>
<feature type="compositionally biased region" description="Low complexity" evidence="1">
    <location>
        <begin position="209"/>
        <end position="223"/>
    </location>
</feature>
<feature type="compositionally biased region" description="Basic residues" evidence="1">
    <location>
        <begin position="338"/>
        <end position="358"/>
    </location>
</feature>
<evidence type="ECO:0000313" key="2">
    <source>
        <dbReference type="EMBL" id="KAK0430745.1"/>
    </source>
</evidence>
<feature type="compositionally biased region" description="Basic and acidic residues" evidence="1">
    <location>
        <begin position="420"/>
        <end position="432"/>
    </location>
</feature>
<evidence type="ECO:0000313" key="3">
    <source>
        <dbReference type="Proteomes" id="UP001175226"/>
    </source>
</evidence>
<feature type="compositionally biased region" description="Acidic residues" evidence="1">
    <location>
        <begin position="173"/>
        <end position="208"/>
    </location>
</feature>
<feature type="compositionally biased region" description="Polar residues" evidence="1">
    <location>
        <begin position="475"/>
        <end position="490"/>
    </location>
</feature>
<keyword evidence="3" id="KW-1185">Reference proteome</keyword>
<name>A0AA39MEP2_9AGAR</name>